<evidence type="ECO:0000256" key="3">
    <source>
        <dbReference type="ARBA" id="ARBA00022989"/>
    </source>
</evidence>
<feature type="compositionally biased region" description="Acidic residues" evidence="9">
    <location>
        <begin position="395"/>
        <end position="421"/>
    </location>
</feature>
<feature type="region of interest" description="Disordered" evidence="9">
    <location>
        <begin position="302"/>
        <end position="435"/>
    </location>
</feature>
<dbReference type="AlphaFoldDB" id="A0A9D3Z5J0"/>
<dbReference type="Gene3D" id="1.20.1070.10">
    <property type="entry name" value="Rhodopsin 7-helix transmembrane proteins"/>
    <property type="match status" value="2"/>
</dbReference>
<organism evidence="12 13">
    <name type="scientific">Dreissena polymorpha</name>
    <name type="common">Zebra mussel</name>
    <name type="synonym">Mytilus polymorpha</name>
    <dbReference type="NCBI Taxonomy" id="45954"/>
    <lineage>
        <taxon>Eukaryota</taxon>
        <taxon>Metazoa</taxon>
        <taxon>Spiralia</taxon>
        <taxon>Lophotrochozoa</taxon>
        <taxon>Mollusca</taxon>
        <taxon>Bivalvia</taxon>
        <taxon>Autobranchia</taxon>
        <taxon>Heteroconchia</taxon>
        <taxon>Euheterodonta</taxon>
        <taxon>Imparidentia</taxon>
        <taxon>Neoheterodontei</taxon>
        <taxon>Myida</taxon>
        <taxon>Dreissenoidea</taxon>
        <taxon>Dreissenidae</taxon>
        <taxon>Dreissena</taxon>
    </lineage>
</organism>
<feature type="compositionally biased region" description="Low complexity" evidence="9">
    <location>
        <begin position="365"/>
        <end position="379"/>
    </location>
</feature>
<feature type="region of interest" description="Disordered" evidence="9">
    <location>
        <begin position="277"/>
        <end position="296"/>
    </location>
</feature>
<proteinExistence type="inferred from homology"/>
<evidence type="ECO:0000256" key="6">
    <source>
        <dbReference type="ARBA" id="ARBA00023170"/>
    </source>
</evidence>
<keyword evidence="3 10" id="KW-1133">Transmembrane helix</keyword>
<feature type="transmembrane region" description="Helical" evidence="10">
    <location>
        <begin position="668"/>
        <end position="691"/>
    </location>
</feature>
<evidence type="ECO:0000313" key="13">
    <source>
        <dbReference type="Proteomes" id="UP000828390"/>
    </source>
</evidence>
<dbReference type="EMBL" id="JAIWYP010000014">
    <property type="protein sequence ID" value="KAH3710594.1"/>
    <property type="molecule type" value="Genomic_DNA"/>
</dbReference>
<evidence type="ECO:0000256" key="8">
    <source>
        <dbReference type="RuleBase" id="RU000688"/>
    </source>
</evidence>
<keyword evidence="5 10" id="KW-0472">Membrane</keyword>
<feature type="transmembrane region" description="Helical" evidence="10">
    <location>
        <begin position="131"/>
        <end position="150"/>
    </location>
</feature>
<comment type="similarity">
    <text evidence="8">Belongs to the G-protein coupled receptor 1 family.</text>
</comment>
<evidence type="ECO:0000256" key="7">
    <source>
        <dbReference type="ARBA" id="ARBA00023224"/>
    </source>
</evidence>
<evidence type="ECO:0000256" key="5">
    <source>
        <dbReference type="ARBA" id="ARBA00023136"/>
    </source>
</evidence>
<dbReference type="Pfam" id="PF00001">
    <property type="entry name" value="7tm_1"/>
    <property type="match status" value="1"/>
</dbReference>
<dbReference type="GO" id="GO:0016020">
    <property type="term" value="C:membrane"/>
    <property type="evidence" value="ECO:0007669"/>
    <property type="project" value="UniProtKB-SubCell"/>
</dbReference>
<feature type="compositionally biased region" description="Basic and acidic residues" evidence="9">
    <location>
        <begin position="332"/>
        <end position="354"/>
    </location>
</feature>
<evidence type="ECO:0000256" key="4">
    <source>
        <dbReference type="ARBA" id="ARBA00023040"/>
    </source>
</evidence>
<feature type="transmembrane region" description="Helical" evidence="10">
    <location>
        <begin position="91"/>
        <end position="110"/>
    </location>
</feature>
<comment type="subcellular location">
    <subcellularLocation>
        <location evidence="1">Membrane</location>
        <topology evidence="1">Multi-pass membrane protein</topology>
    </subcellularLocation>
</comment>
<keyword evidence="2 8" id="KW-0812">Transmembrane</keyword>
<keyword evidence="6 8" id="KW-0675">Receptor</keyword>
<dbReference type="SUPFAM" id="SSF81321">
    <property type="entry name" value="Family A G protein-coupled receptor-like"/>
    <property type="match status" value="1"/>
</dbReference>
<evidence type="ECO:0000256" key="1">
    <source>
        <dbReference type="ARBA" id="ARBA00004141"/>
    </source>
</evidence>
<evidence type="ECO:0000256" key="10">
    <source>
        <dbReference type="SAM" id="Phobius"/>
    </source>
</evidence>
<feature type="transmembrane region" description="Helical" evidence="10">
    <location>
        <begin position="184"/>
        <end position="210"/>
    </location>
</feature>
<protein>
    <recommendedName>
        <fullName evidence="11">G-protein coupled receptors family 1 profile domain-containing protein</fullName>
    </recommendedName>
</protein>
<keyword evidence="13" id="KW-1185">Reference proteome</keyword>
<dbReference type="InterPro" id="IPR017452">
    <property type="entry name" value="GPCR_Rhodpsn_7TM"/>
</dbReference>
<dbReference type="InterPro" id="IPR000276">
    <property type="entry name" value="GPCR_Rhodpsn"/>
</dbReference>
<evidence type="ECO:0000256" key="2">
    <source>
        <dbReference type="ARBA" id="ARBA00022692"/>
    </source>
</evidence>
<gene>
    <name evidence="12" type="ORF">DPMN_070081</name>
</gene>
<feature type="domain" description="G-protein coupled receptors family 1 profile" evidence="11">
    <location>
        <begin position="34"/>
        <end position="688"/>
    </location>
</feature>
<dbReference type="PANTHER" id="PTHR24243">
    <property type="entry name" value="G-PROTEIN COUPLED RECEPTOR"/>
    <property type="match status" value="1"/>
</dbReference>
<dbReference type="PRINTS" id="PR00237">
    <property type="entry name" value="GPCRRHODOPSN"/>
</dbReference>
<feature type="transmembrane region" description="Helical" evidence="10">
    <location>
        <begin position="627"/>
        <end position="648"/>
    </location>
</feature>
<keyword evidence="7 8" id="KW-0807">Transducer</keyword>
<reference evidence="12" key="2">
    <citation type="submission" date="2020-11" db="EMBL/GenBank/DDBJ databases">
        <authorList>
            <person name="McCartney M.A."/>
            <person name="Auch B."/>
            <person name="Kono T."/>
            <person name="Mallez S."/>
            <person name="Becker A."/>
            <person name="Gohl D.M."/>
            <person name="Silverstein K.A.T."/>
            <person name="Koren S."/>
            <person name="Bechman K.B."/>
            <person name="Herman A."/>
            <person name="Abrahante J.E."/>
            <person name="Garbe J."/>
        </authorList>
    </citation>
    <scope>NUCLEOTIDE SEQUENCE</scope>
    <source>
        <strain evidence="12">Duluth1</strain>
        <tissue evidence="12">Whole animal</tissue>
    </source>
</reference>
<dbReference type="CDD" id="cd00637">
    <property type="entry name" value="7tm_classA_rhodopsin-like"/>
    <property type="match status" value="2"/>
</dbReference>
<dbReference type="GO" id="GO:0004930">
    <property type="term" value="F:G protein-coupled receptor activity"/>
    <property type="evidence" value="ECO:0007669"/>
    <property type="project" value="UniProtKB-KW"/>
</dbReference>
<name>A0A9D3Z5J0_DREPO</name>
<evidence type="ECO:0000313" key="12">
    <source>
        <dbReference type="EMBL" id="KAH3710594.1"/>
    </source>
</evidence>
<keyword evidence="4 8" id="KW-0297">G-protein coupled receptor</keyword>
<evidence type="ECO:0000259" key="11">
    <source>
        <dbReference type="PROSITE" id="PS50262"/>
    </source>
</evidence>
<sequence>MADQSLWDLNNEKARLFVPAFTYVGAMMLLGTTGNALVLYFYGKLTKPSPSTSFILALAAFDLLTCLAGMPMEIADLRYYYNFKSVEACKILRFVTHFSSISSGLTLLVIALDRYRRICHPFQTQLSNKHVTRICICVGAGSLALSWPAILFNEVVQIEVDAHDGVLVTGHDCTTITKPSYRPYILAFNIVYLIAFVVMTVMLAVLYTLISRQLFRHKKFRFYVTKKGTNVRHINVRSGDASSDRLVATRRSTKHSLSNNIDERSEVGANNHACFTDDLPEVENDRPTSGYTAVTGTTGVTGLTDITGRSRRTTSMKSVTIDPSQNRVYAIEAREMNPKRRPQHDGGGEHDGNENRPGSASSLATFSSRPSSTTFSTISEGHRHKGNIQINRDDTIDEEESIDVDGDDDASGDDENEEANDELGAFPNSSSRSIGKGLETYFNAREKTQEWVNKTIEYNSPVHVTQEIIELEKENEVPVNGNEPVVLEQTGEHIDPTIVSVSVDGQKGDKLTNTSGINELSNMENQNQHENFPTNTHIIDSAHDISKLTHREHTNRTRISLSSKRSNLVTPVTDVTVVSSVSTRASTVRRLRRMLRQGVFKGGKNNTDADNVKDLRMKMLDINTIKYTLIMLTVTLLFVVSFLPYLALVIWRYFHGDEAKMMTDTELVLFQIGIRSIFLNSSLNPVIYGGFNSQFRAFFYRVFCCCCVKKTKALKRTRDQSDSTSQS</sequence>
<dbReference type="PANTHER" id="PTHR24243:SF224">
    <property type="entry name" value="G-PROTEIN COUPLED RECEPTOR 19-RELATED"/>
    <property type="match status" value="1"/>
</dbReference>
<feature type="transmembrane region" description="Helical" evidence="10">
    <location>
        <begin position="54"/>
        <end position="71"/>
    </location>
</feature>
<feature type="transmembrane region" description="Helical" evidence="10">
    <location>
        <begin position="20"/>
        <end position="42"/>
    </location>
</feature>
<dbReference type="PROSITE" id="PS50262">
    <property type="entry name" value="G_PROTEIN_RECEP_F1_2"/>
    <property type="match status" value="1"/>
</dbReference>
<reference evidence="12" key="1">
    <citation type="journal article" date="2019" name="bioRxiv">
        <title>The Genome of the Zebra Mussel, Dreissena polymorpha: A Resource for Invasive Species Research.</title>
        <authorList>
            <person name="McCartney M.A."/>
            <person name="Auch B."/>
            <person name="Kono T."/>
            <person name="Mallez S."/>
            <person name="Zhang Y."/>
            <person name="Obille A."/>
            <person name="Becker A."/>
            <person name="Abrahante J.E."/>
            <person name="Garbe J."/>
            <person name="Badalamenti J.P."/>
            <person name="Herman A."/>
            <person name="Mangelson H."/>
            <person name="Liachko I."/>
            <person name="Sullivan S."/>
            <person name="Sone E.D."/>
            <person name="Koren S."/>
            <person name="Silverstein K.A.T."/>
            <person name="Beckman K.B."/>
            <person name="Gohl D.M."/>
        </authorList>
    </citation>
    <scope>NUCLEOTIDE SEQUENCE</scope>
    <source>
        <strain evidence="12">Duluth1</strain>
        <tissue evidence="12">Whole animal</tissue>
    </source>
</reference>
<dbReference type="Proteomes" id="UP000828390">
    <property type="component" value="Unassembled WGS sequence"/>
</dbReference>
<evidence type="ECO:0000256" key="9">
    <source>
        <dbReference type="SAM" id="MobiDB-lite"/>
    </source>
</evidence>
<accession>A0A9D3Z5J0</accession>
<feature type="compositionally biased region" description="Polar residues" evidence="9">
    <location>
        <begin position="315"/>
        <end position="327"/>
    </location>
</feature>
<dbReference type="PROSITE" id="PS00237">
    <property type="entry name" value="G_PROTEIN_RECEP_F1_1"/>
    <property type="match status" value="1"/>
</dbReference>
<comment type="caution">
    <text evidence="12">The sequence shown here is derived from an EMBL/GenBank/DDBJ whole genome shotgun (WGS) entry which is preliminary data.</text>
</comment>